<dbReference type="GO" id="GO:0031956">
    <property type="term" value="F:medium-chain fatty acid-CoA ligase activity"/>
    <property type="evidence" value="ECO:0007669"/>
    <property type="project" value="TreeGrafter"/>
</dbReference>
<dbReference type="Gene3D" id="3.30.300.30">
    <property type="match status" value="1"/>
</dbReference>
<feature type="domain" description="AMP-dependent synthetase/ligase" evidence="3">
    <location>
        <begin position="8"/>
        <end position="358"/>
    </location>
</feature>
<dbReference type="RefSeq" id="WP_170119268.1">
    <property type="nucleotide sequence ID" value="NZ_QGGL01000003.1"/>
</dbReference>
<dbReference type="InterPro" id="IPR045851">
    <property type="entry name" value="AMP-bd_C_sf"/>
</dbReference>
<dbReference type="InterPro" id="IPR000873">
    <property type="entry name" value="AMP-dep_synth/lig_dom"/>
</dbReference>
<evidence type="ECO:0000256" key="2">
    <source>
        <dbReference type="ARBA" id="ARBA00022598"/>
    </source>
</evidence>
<comment type="caution">
    <text evidence="5">The sequence shown here is derived from an EMBL/GenBank/DDBJ whole genome shotgun (WGS) entry which is preliminary data.</text>
</comment>
<evidence type="ECO:0000313" key="5">
    <source>
        <dbReference type="EMBL" id="PWK15636.1"/>
    </source>
</evidence>
<dbReference type="InterPro" id="IPR025110">
    <property type="entry name" value="AMP-bd_C"/>
</dbReference>
<dbReference type="InterPro" id="IPR042099">
    <property type="entry name" value="ANL_N_sf"/>
</dbReference>
<dbReference type="PANTHER" id="PTHR43201">
    <property type="entry name" value="ACYL-COA SYNTHETASE"/>
    <property type="match status" value="1"/>
</dbReference>
<name>A0A316DD72_9BACL</name>
<dbReference type="InterPro" id="IPR020845">
    <property type="entry name" value="AMP-binding_CS"/>
</dbReference>
<dbReference type="Proteomes" id="UP000245634">
    <property type="component" value="Unassembled WGS sequence"/>
</dbReference>
<dbReference type="Pfam" id="PF13193">
    <property type="entry name" value="AMP-binding_C"/>
    <property type="match status" value="1"/>
</dbReference>
<dbReference type="Gene3D" id="3.40.50.12780">
    <property type="entry name" value="N-terminal domain of ligase-like"/>
    <property type="match status" value="1"/>
</dbReference>
<evidence type="ECO:0000259" key="4">
    <source>
        <dbReference type="Pfam" id="PF13193"/>
    </source>
</evidence>
<reference evidence="5 6" key="1">
    <citation type="submission" date="2018-05" db="EMBL/GenBank/DDBJ databases">
        <title>Genomic Encyclopedia of Type Strains, Phase IV (KMG-IV): sequencing the most valuable type-strain genomes for metagenomic binning, comparative biology and taxonomic classification.</title>
        <authorList>
            <person name="Goeker M."/>
        </authorList>
    </citation>
    <scope>NUCLEOTIDE SEQUENCE [LARGE SCALE GENOMIC DNA]</scope>
    <source>
        <strain evidence="5 6">DSM 18773</strain>
    </source>
</reference>
<gene>
    <name evidence="5" type="ORF">C7459_103176</name>
</gene>
<dbReference type="GO" id="GO:0006631">
    <property type="term" value="P:fatty acid metabolic process"/>
    <property type="evidence" value="ECO:0007669"/>
    <property type="project" value="TreeGrafter"/>
</dbReference>
<protein>
    <submittedName>
        <fullName evidence="5">Long-chain acyl-CoA synthetase/crotonobetaine/carnitine-CoA ligase</fullName>
    </submittedName>
</protein>
<proteinExistence type="inferred from homology"/>
<dbReference type="Pfam" id="PF00501">
    <property type="entry name" value="AMP-binding"/>
    <property type="match status" value="1"/>
</dbReference>
<comment type="similarity">
    <text evidence="1">Belongs to the ATP-dependent AMP-binding enzyme family.</text>
</comment>
<dbReference type="AlphaFoldDB" id="A0A316DD72"/>
<accession>A0A316DD72</accession>
<evidence type="ECO:0000256" key="1">
    <source>
        <dbReference type="ARBA" id="ARBA00006432"/>
    </source>
</evidence>
<evidence type="ECO:0000313" key="6">
    <source>
        <dbReference type="Proteomes" id="UP000245634"/>
    </source>
</evidence>
<dbReference type="PANTHER" id="PTHR43201:SF5">
    <property type="entry name" value="MEDIUM-CHAIN ACYL-COA LIGASE ACSF2, MITOCHONDRIAL"/>
    <property type="match status" value="1"/>
</dbReference>
<keyword evidence="6" id="KW-1185">Reference proteome</keyword>
<evidence type="ECO:0000259" key="3">
    <source>
        <dbReference type="Pfam" id="PF00501"/>
    </source>
</evidence>
<dbReference type="EMBL" id="QGGL01000003">
    <property type="protein sequence ID" value="PWK15636.1"/>
    <property type="molecule type" value="Genomic_DNA"/>
</dbReference>
<dbReference type="PROSITE" id="PS00455">
    <property type="entry name" value="AMP_BINDING"/>
    <property type="match status" value="1"/>
</dbReference>
<sequence length="508" mass="55562">MTLGELLEAAVLKAGDRPFLVQIGQANTVSYELFNRQVNGLAHGLRALGVLGGESVGVVLPNGPELLYLLFAMAKLGGVLVPLNPALTVQERDELLTHAEVVVLIGDMEVLDAHQNLPRLRAQVTVGERRSGAVPFESLLVPSEFTPDLEVAASDPVALLYTSGTTGRPKGCLLSHDSYVIPAHEFVRWIEVTPEDRFMGCLPLFHMAGQSFAASAVAGGASIALVSKFSGSRFWEQVHQSGATVFRHLGEMLALLVQSPQHPLERSHKLRAVYGGGARAELLDAFQKRFGVRVVEGYGLSETNTVLANSIALSKEGSIGKAAAYHEVRIADDGGHEVAVGSVGEIQVRKNRVMMREYFKAPEVTERAFCEGWYLTGDLGYCDEEGYYYFVSRKKDIIRRRGENIAPAGIEDVLNRHEQVGLSAVIGVPDRFGGEDIKAFVMPTEGSELSVDSLLTWCRMHLAAFKVPRYWEICENLPRTATNKVNKGMLRAQRTLGGVEHEVQLERT</sequence>
<keyword evidence="2 5" id="KW-0436">Ligase</keyword>
<organism evidence="5 6">
    <name type="scientific">Tumebacillus permanentifrigoris</name>
    <dbReference type="NCBI Taxonomy" id="378543"/>
    <lineage>
        <taxon>Bacteria</taxon>
        <taxon>Bacillati</taxon>
        <taxon>Bacillota</taxon>
        <taxon>Bacilli</taxon>
        <taxon>Bacillales</taxon>
        <taxon>Alicyclobacillaceae</taxon>
        <taxon>Tumebacillus</taxon>
    </lineage>
</organism>
<dbReference type="SUPFAM" id="SSF56801">
    <property type="entry name" value="Acetyl-CoA synthetase-like"/>
    <property type="match status" value="1"/>
</dbReference>
<feature type="domain" description="AMP-binding enzyme C-terminal" evidence="4">
    <location>
        <begin position="410"/>
        <end position="484"/>
    </location>
</feature>